<dbReference type="Pfam" id="PF00289">
    <property type="entry name" value="Biotin_carb_N"/>
    <property type="match status" value="1"/>
</dbReference>
<evidence type="ECO:0000259" key="10">
    <source>
        <dbReference type="PROSITE" id="PS50968"/>
    </source>
</evidence>
<dbReference type="SUPFAM" id="SSF52440">
    <property type="entry name" value="PreATP-grasp domain"/>
    <property type="match status" value="1"/>
</dbReference>
<dbReference type="SUPFAM" id="SSF51246">
    <property type="entry name" value="Rudiment single hybrid motif"/>
    <property type="match status" value="1"/>
</dbReference>
<dbReference type="PANTHER" id="PTHR18866">
    <property type="entry name" value="CARBOXYLASE:PYRUVATE/ACETYL-COA/PROPIONYL-COA CARBOXYLASE"/>
    <property type="match status" value="1"/>
</dbReference>
<dbReference type="PROSITE" id="PS00866">
    <property type="entry name" value="CPSASE_1"/>
    <property type="match status" value="1"/>
</dbReference>
<dbReference type="GO" id="GO:0005524">
    <property type="term" value="F:ATP binding"/>
    <property type="evidence" value="ECO:0007669"/>
    <property type="project" value="UniProtKB-UniRule"/>
</dbReference>
<dbReference type="InterPro" id="IPR029000">
    <property type="entry name" value="Cyclophilin-like_dom_sf"/>
</dbReference>
<dbReference type="InterPro" id="IPR016185">
    <property type="entry name" value="PreATP-grasp_dom_sf"/>
</dbReference>
<dbReference type="Gene3D" id="3.30.470.20">
    <property type="entry name" value="ATP-grasp fold, B domain"/>
    <property type="match status" value="1"/>
</dbReference>
<gene>
    <name evidence="13" type="ORF">TCE0_033r08317</name>
</gene>
<reference evidence="14" key="1">
    <citation type="journal article" date="2015" name="Genome Announc.">
        <title>Draft genome sequence of Talaromyces cellulolyticus strain Y-94, a source of lignocellulosic biomass-degrading enzymes.</title>
        <authorList>
            <person name="Fujii T."/>
            <person name="Koike H."/>
            <person name="Sawayama S."/>
            <person name="Yano S."/>
            <person name="Inoue H."/>
        </authorList>
    </citation>
    <scope>NUCLEOTIDE SEQUENCE [LARGE SCALE GENOMIC DNA]</scope>
    <source>
        <strain evidence="14">Y-94</strain>
    </source>
</reference>
<dbReference type="PROSITE" id="PS50979">
    <property type="entry name" value="BC"/>
    <property type="match status" value="1"/>
</dbReference>
<sequence length="1667" mass="183477">MGYLKTVLVANRGEIACRLIRAAQKSGIRTIAIYTQPDCESEHVRLADISVLLQGEARTAYIDGDQIIQLSKDNSAQAIIPGYGFLSENTNFARSASAAGLVFVGPSPKAIESFGLKHTARELAVTAGVPVVPGTQGLLEDEEAAASAASRLGYPVMLKATAGGGGMGLLTCANEVEVRENFRTVISRASSLFKNAGVFLERYYPDSHHIEVQVFGNGQGKAISIGERECSIQRRHQKVIEECPSPFISQRYPDLRQKLTQCAVRLAEDIKYGSAGTVEYLVDDHTGDFFFLEMNTRLQVEHGITEMCYNVDLVELMLRQADRELGGKGGLTVEEMEILQARCLEPQGHAIEARVYAENPARNYAPSPGLLQQVSWHKPEGARIDTWVRRGIVVSAEYDPLLAKVMYHGSTRDAAVIGIEEILSKSSICGPPINLGFLLAIIQSEDFRKGNTITKFLDAFQYTPAAIDIISGGSYTLVQDFPGRPTVGHGFGHAGPMDPIAFQVANLLVGNEVGTEALEITLTGPELFFLGDAVISLCGPPIPAELDGKEMPQWTRVRIHAGQRLKIGKMAANCRVYLAIYGGLLNVSKWFGSKSTNPMVNVGGYQGRPLRAGDFLSIVEASHLPEDVSLSIPQNLRPQYTGDWTIQIMPGPYETGYLSPKDIEMFFAETWTISHNAARGGIRLIGPRPEFGRSDGGEGGAHPSNVIEYGYPLGGLNWTGDEPVIFPVDCPDFGGFICSLTVIKGDMWKLGQLRAGDNVKFHRVSLESALQCRRQNAKFLEDVAASIKTGSWEIIEGFDSISVGPEIIGPGQDVLNVLEETDKRPTVSYRAGADDYILVDYGNGCSDLNFKCRATALSRELQNRSGLVSANRNSGGAIFNMVGCGNSLAICYNGLALPQADLLNELVAIEDTLGDMRSAKFPNRHFKLPLTFRHKKLDDAMERYMANQRPMASYLPDPLAFVAENNGMTIEELKTMFLTLQSVIIGVGFFMALPEIMPTDPRYRIRSPKMNPSRTYTPEGTVSWGGSAIAIYPVDCPGGYMPTGMTIPGLDIYGSKPGFSEERPWLFQDMDTISFYEVDEKGYDLKVAEFKAGKYVFEMEPGFFDMAEHNELLRNTMDEARAIQVKRAVSQRKMAEKEKALLEQWLAEKQADGSNTDEIRSMLEDPAYQVIEAPVNANVWKVLVQEEDELQAGKIVSILEAMKMEINVLADAHLAGATVAKVLVKPGDSIESGNAKMPRKSSSIPRTHFLGRQIDHSLETTHVSGPVGFLNPTRVHLKPSPKSKEEEEKLASQPVSEEEQPKEVKPRRQPRIEFLWRSRDNRKGRHAVHVQYSPEHHGPGHNLPPSTNTFQEVVRGLGRMVTYFPYWDVSWLVATIFTLGSVIWVINAFFVWLPLQDPSTEFSGESLVGGGVTAFIGATIFEIGSVLLLLEAVNEKHTACFGWAVETVIKRLESHEDLTNTTEVKRISSDECGHHHSKKRSLLRDGLKEVSPEEQRSFEWLPSLTELRTHYFHELGFLASLVQMIGATIFWIAGFTGLPGIIDHMSEGLTDGVYWVPQIVGGFCFVLSGLLFTIETQPKWYIPAPSILGWHIGAWNLVGGIGFTLCGALGPASASSGVEYQACLATFWGSWAFLIGSGIQWYESLDKFPVETKTPIPSEDASDETKV</sequence>
<feature type="domain" description="Biotin carboxylation" evidence="12">
    <location>
        <begin position="3"/>
        <end position="462"/>
    </location>
</feature>
<dbReference type="GO" id="GO:0016874">
    <property type="term" value="F:ligase activity"/>
    <property type="evidence" value="ECO:0007669"/>
    <property type="project" value="UniProtKB-KW"/>
</dbReference>
<dbReference type="Gene3D" id="2.40.50.100">
    <property type="match status" value="1"/>
</dbReference>
<dbReference type="Pfam" id="PF02786">
    <property type="entry name" value="CPSase_L_D2"/>
    <property type="match status" value="1"/>
</dbReference>
<dbReference type="PROSITE" id="PS50975">
    <property type="entry name" value="ATP_GRASP"/>
    <property type="match status" value="1"/>
</dbReference>
<keyword evidence="6" id="KW-0092">Biotin</keyword>
<comment type="cofactor">
    <cofactor evidence="1">
        <name>biotin</name>
        <dbReference type="ChEBI" id="CHEBI:57586"/>
    </cofactor>
</comment>
<name>A0A6V8H959_TALPI</name>
<dbReference type="SMART" id="SM00797">
    <property type="entry name" value="AHS2"/>
    <property type="match status" value="1"/>
</dbReference>
<accession>A0A6V8H959</accession>
<organism evidence="13 14">
    <name type="scientific">Talaromyces pinophilus</name>
    <name type="common">Penicillium pinophilum</name>
    <dbReference type="NCBI Taxonomy" id="128442"/>
    <lineage>
        <taxon>Eukaryota</taxon>
        <taxon>Fungi</taxon>
        <taxon>Dikarya</taxon>
        <taxon>Ascomycota</taxon>
        <taxon>Pezizomycotina</taxon>
        <taxon>Eurotiomycetes</taxon>
        <taxon>Eurotiomycetidae</taxon>
        <taxon>Eurotiales</taxon>
        <taxon>Trichocomaceae</taxon>
        <taxon>Talaromyces</taxon>
        <taxon>Talaromyces sect. Talaromyces</taxon>
    </lineage>
</organism>
<dbReference type="InterPro" id="IPR011054">
    <property type="entry name" value="Rudment_hybrid_motif"/>
</dbReference>
<evidence type="ECO:0000256" key="8">
    <source>
        <dbReference type="SAM" id="MobiDB-lite"/>
    </source>
</evidence>
<dbReference type="InterPro" id="IPR003778">
    <property type="entry name" value="CT_A_B"/>
</dbReference>
<dbReference type="CDD" id="cd06850">
    <property type="entry name" value="biotinyl_domain"/>
    <property type="match status" value="1"/>
</dbReference>
<dbReference type="SMART" id="SM00878">
    <property type="entry name" value="Biotin_carb_C"/>
    <property type="match status" value="1"/>
</dbReference>
<feature type="transmembrane region" description="Helical" evidence="9">
    <location>
        <begin position="1515"/>
        <end position="1542"/>
    </location>
</feature>
<dbReference type="Pfam" id="PF02626">
    <property type="entry name" value="CT_A_B"/>
    <property type="match status" value="1"/>
</dbReference>
<keyword evidence="2" id="KW-0436">Ligase</keyword>
<dbReference type="PANTHER" id="PTHR18866:SF128">
    <property type="entry name" value="UREA AMIDOLYASE"/>
    <property type="match status" value="1"/>
</dbReference>
<dbReference type="EMBL" id="DF933829">
    <property type="protein sequence ID" value="GAM37958.1"/>
    <property type="molecule type" value="Genomic_DNA"/>
</dbReference>
<dbReference type="InterPro" id="IPR000089">
    <property type="entry name" value="Biotin_lipoyl"/>
</dbReference>
<evidence type="ECO:0000259" key="12">
    <source>
        <dbReference type="PROSITE" id="PS50979"/>
    </source>
</evidence>
<evidence type="ECO:0000259" key="11">
    <source>
        <dbReference type="PROSITE" id="PS50975"/>
    </source>
</evidence>
<dbReference type="Proteomes" id="UP000053095">
    <property type="component" value="Unassembled WGS sequence"/>
</dbReference>
<feature type="domain" description="ATP-grasp" evidence="11">
    <location>
        <begin position="121"/>
        <end position="322"/>
    </location>
</feature>
<evidence type="ECO:0000256" key="7">
    <source>
        <dbReference type="PROSITE-ProRule" id="PRU00409"/>
    </source>
</evidence>
<dbReference type="Pfam" id="PF02785">
    <property type="entry name" value="Biotin_carb_C"/>
    <property type="match status" value="1"/>
</dbReference>
<feature type="transmembrane region" description="Helical" evidence="9">
    <location>
        <begin position="1369"/>
        <end position="1395"/>
    </location>
</feature>
<keyword evidence="14" id="KW-1185">Reference proteome</keyword>
<feature type="transmembrane region" description="Helical" evidence="9">
    <location>
        <begin position="1554"/>
        <end position="1574"/>
    </location>
</feature>
<comment type="caution">
    <text evidence="13">The sequence shown here is derived from an EMBL/GenBank/DDBJ whole genome shotgun (WGS) entry which is preliminary data.</text>
</comment>
<feature type="transmembrane region" description="Helical" evidence="9">
    <location>
        <begin position="976"/>
        <end position="997"/>
    </location>
</feature>
<dbReference type="PROSITE" id="PS50968">
    <property type="entry name" value="BIOTINYL_LIPOYL"/>
    <property type="match status" value="1"/>
</dbReference>
<feature type="transmembrane region" description="Helical" evidence="9">
    <location>
        <begin position="1407"/>
        <end position="1430"/>
    </location>
</feature>
<dbReference type="SMART" id="SM00796">
    <property type="entry name" value="AHS1"/>
    <property type="match status" value="1"/>
</dbReference>
<dbReference type="PROSITE" id="PS00867">
    <property type="entry name" value="CPSASE_2"/>
    <property type="match status" value="1"/>
</dbReference>
<dbReference type="GO" id="GO:0046872">
    <property type="term" value="F:metal ion binding"/>
    <property type="evidence" value="ECO:0007669"/>
    <property type="project" value="InterPro"/>
</dbReference>
<dbReference type="InterPro" id="IPR005481">
    <property type="entry name" value="BC-like_N"/>
</dbReference>
<dbReference type="InterPro" id="IPR011053">
    <property type="entry name" value="Single_hybrid_motif"/>
</dbReference>
<dbReference type="InterPro" id="IPR005482">
    <property type="entry name" value="Biotin_COase_C"/>
</dbReference>
<dbReference type="InterPro" id="IPR005479">
    <property type="entry name" value="CPAse_ATP-bd"/>
</dbReference>
<evidence type="ECO:0000313" key="14">
    <source>
        <dbReference type="Proteomes" id="UP000053095"/>
    </source>
</evidence>
<evidence type="ECO:0000256" key="4">
    <source>
        <dbReference type="ARBA" id="ARBA00022801"/>
    </source>
</evidence>
<feature type="region of interest" description="Disordered" evidence="8">
    <location>
        <begin position="1262"/>
        <end position="1309"/>
    </location>
</feature>
<dbReference type="SUPFAM" id="SSF160467">
    <property type="entry name" value="PH0987 N-terminal domain-like"/>
    <property type="match status" value="1"/>
</dbReference>
<dbReference type="InterPro" id="IPR003833">
    <property type="entry name" value="CT_C_D"/>
</dbReference>
<protein>
    <submittedName>
        <fullName evidence="13">Dur1,2 homolog</fullName>
    </submittedName>
</protein>
<dbReference type="InterPro" id="IPR050856">
    <property type="entry name" value="Biotin_carboxylase_complex"/>
</dbReference>
<dbReference type="SUPFAM" id="SSF50891">
    <property type="entry name" value="Cyclophilin-like"/>
    <property type="match status" value="2"/>
</dbReference>
<evidence type="ECO:0000256" key="3">
    <source>
        <dbReference type="ARBA" id="ARBA00022741"/>
    </source>
</evidence>
<evidence type="ECO:0000313" key="13">
    <source>
        <dbReference type="EMBL" id="GAM37958.1"/>
    </source>
</evidence>
<dbReference type="SUPFAM" id="SSF56059">
    <property type="entry name" value="Glutathione synthetase ATP-binding domain-like"/>
    <property type="match status" value="1"/>
</dbReference>
<dbReference type="SUPFAM" id="SSF51230">
    <property type="entry name" value="Single hybrid motif"/>
    <property type="match status" value="1"/>
</dbReference>
<keyword evidence="9" id="KW-0812">Transmembrane</keyword>
<dbReference type="GO" id="GO:0016787">
    <property type="term" value="F:hydrolase activity"/>
    <property type="evidence" value="ECO:0007669"/>
    <property type="project" value="UniProtKB-KW"/>
</dbReference>
<feature type="domain" description="Lipoyl-binding" evidence="10">
    <location>
        <begin position="1160"/>
        <end position="1241"/>
    </location>
</feature>
<evidence type="ECO:0000256" key="9">
    <source>
        <dbReference type="SAM" id="Phobius"/>
    </source>
</evidence>
<dbReference type="Pfam" id="PF02682">
    <property type="entry name" value="CT_C_D"/>
    <property type="match status" value="1"/>
</dbReference>
<keyword evidence="4" id="KW-0378">Hydrolase</keyword>
<evidence type="ECO:0000256" key="1">
    <source>
        <dbReference type="ARBA" id="ARBA00001953"/>
    </source>
</evidence>
<evidence type="ECO:0000256" key="5">
    <source>
        <dbReference type="ARBA" id="ARBA00022840"/>
    </source>
</evidence>
<keyword evidence="3 7" id="KW-0547">Nucleotide-binding</keyword>
<evidence type="ECO:0000256" key="6">
    <source>
        <dbReference type="ARBA" id="ARBA00023267"/>
    </source>
</evidence>
<dbReference type="Pfam" id="PF00364">
    <property type="entry name" value="Biotin_lipoyl"/>
    <property type="match status" value="1"/>
</dbReference>
<dbReference type="Gene3D" id="2.40.100.10">
    <property type="entry name" value="Cyclophilin-like"/>
    <property type="match status" value="2"/>
</dbReference>
<keyword evidence="9" id="KW-1133">Transmembrane helix</keyword>
<dbReference type="Gene3D" id="3.30.1360.40">
    <property type="match status" value="1"/>
</dbReference>
<keyword evidence="5 7" id="KW-0067">ATP-binding</keyword>
<dbReference type="InterPro" id="IPR011761">
    <property type="entry name" value="ATP-grasp"/>
</dbReference>
<feature type="compositionally biased region" description="Basic and acidic residues" evidence="8">
    <location>
        <begin position="1299"/>
        <end position="1309"/>
    </location>
</feature>
<evidence type="ECO:0000256" key="2">
    <source>
        <dbReference type="ARBA" id="ARBA00022598"/>
    </source>
</evidence>
<proteinExistence type="predicted"/>
<dbReference type="InterPro" id="IPR011764">
    <property type="entry name" value="Biotin_carboxylation_dom"/>
</dbReference>
<keyword evidence="9" id="KW-0472">Membrane</keyword>